<organism evidence="1 2">
    <name type="scientific">Pistacia integerrima</name>
    <dbReference type="NCBI Taxonomy" id="434235"/>
    <lineage>
        <taxon>Eukaryota</taxon>
        <taxon>Viridiplantae</taxon>
        <taxon>Streptophyta</taxon>
        <taxon>Embryophyta</taxon>
        <taxon>Tracheophyta</taxon>
        <taxon>Spermatophyta</taxon>
        <taxon>Magnoliopsida</taxon>
        <taxon>eudicotyledons</taxon>
        <taxon>Gunneridae</taxon>
        <taxon>Pentapetalae</taxon>
        <taxon>rosids</taxon>
        <taxon>malvids</taxon>
        <taxon>Sapindales</taxon>
        <taxon>Anacardiaceae</taxon>
        <taxon>Pistacia</taxon>
    </lineage>
</organism>
<sequence>MKHFMQPRNTILRETHSSESPSSSSPNPNSKSKSLRKQKSSKENAPPSDLNSLLPPSPAPSKMKSPLPPRPPNPLKRKLATDTLHENVMVGVPDSGVQVIVRMRPVNKEEEEGEMIVQKVGNDALTINGQTFTFDSVADIDSTQLDVFQLVGLPLIENCLAGFNSSVFAYGQTGSGKTYTMWGPANALLEENLSSDKQGLTPRIFERLFSRINEEQIKHAEKQLNYQCRCSFLEIYNEQITDLLDPSQRNLQIREDVKSGVYVENLTEEYVCTMKDVTQLLIKGLSNRRTGATSINAESSRSHSVFTCVVESRCKSKADGISRFKTSRINLVDLAGSERQKLTGAAGERLKEAGNINRSLSQLGNLINILAEVSQTGKQRHIPYRDSRLTFLLQESLGGNAKLAMICAVSPTQSCKSETFSTLRFAQRAKAIKNKAVVNEVMQDDVNYLREVIRQLRDELHRVKANGQNLTDTNGGCSAGWARRSLNILKRSLHHPMTLPHIDDDGDEEMEIDEDAVEKICDHVDMQLAGGEDSNKITEGRVEMIKSHSKLEVSENGSFSEPQLNTSETVCIKEKGSEDTDVKMEEGISEQVVLCKNELMIVDCAESITNTSSLSNGIVINHTTKEQNDEGNSNSLSADSHVRDSSVQPPEEKKALSSSVSGFPDKESLSNSVRHGSSCPISDPLAGFSREISGEDMPDEYGNGSVNCVSPSCLSIVRTDLSPNLKSPTPSVSPRINNSRKSLRTSSMLSASQKDLNDHNKSDLDAADMFSEKSMKSSLPNAISTQTRRNSVATTEHLAASLHRGLEIIDSHHQSLGLRRSSFRFSLRPTDFKPVLPVAKVDVGVQTSQNDEMPKEDTELFLCNHCKNRMQLDVKEGNDSSNLQLVPFDDSQSADKSMKQVPKAVEKVLAGAIRREMALEEFCAKQTSEIKHLNRLVQQYKHERECNAIIGQTREDKILRLECLMDGVLPTEEFMEEEFVSLMHEYKLLKEKFENHPEILRTKIELNRVQEQLEHYRNFCDLGEREVLLEEIQDLRSQLQYYIDSSSLSARKRNSVLQLTYSCDPNLAPPLTTIPESAEDSAEEKFERERIRWTEVESKWISLAEELRIELEASRSETEKQKQELDAEKQCTEELKEAMQMAMEGHARLLEQYADLEEKHIQLLARHRKIQEGIDDVKKAATRAGVRGAESKFINALAAEISALKAEREKERRYLRDENKGLQAQLRDTAEAVQAAGEVLVRLKEAEEAVAAAQKRAIEAEQETAKAYKQIDQLKKNHEIDIRTLNEIIAESRLPKEAIQPVYNDSDAAKYDVEEPHDEGDQQWREEFKPFYTEDSELTKLAEPSSWFSGYDRCNI</sequence>
<dbReference type="Proteomes" id="UP001163603">
    <property type="component" value="Chromosome 7"/>
</dbReference>
<accession>A0ACC0YH91</accession>
<dbReference type="EMBL" id="CM047742">
    <property type="protein sequence ID" value="KAJ0035687.1"/>
    <property type="molecule type" value="Genomic_DNA"/>
</dbReference>
<gene>
    <name evidence="1" type="ORF">Pint_25554</name>
</gene>
<evidence type="ECO:0000313" key="2">
    <source>
        <dbReference type="Proteomes" id="UP001163603"/>
    </source>
</evidence>
<comment type="caution">
    <text evidence="1">The sequence shown here is derived from an EMBL/GenBank/DDBJ whole genome shotgun (WGS) entry which is preliminary data.</text>
</comment>
<protein>
    <submittedName>
        <fullName evidence="1">Uncharacterized protein</fullName>
    </submittedName>
</protein>
<keyword evidence="2" id="KW-1185">Reference proteome</keyword>
<proteinExistence type="predicted"/>
<name>A0ACC0YH91_9ROSI</name>
<reference evidence="2" key="1">
    <citation type="journal article" date="2023" name="G3 (Bethesda)">
        <title>Genome assembly and association tests identify interacting loci associated with vigor, precocity, and sex in interspecific pistachio rootstocks.</title>
        <authorList>
            <person name="Palmer W."/>
            <person name="Jacygrad E."/>
            <person name="Sagayaradj S."/>
            <person name="Cavanaugh K."/>
            <person name="Han R."/>
            <person name="Bertier L."/>
            <person name="Beede B."/>
            <person name="Kafkas S."/>
            <person name="Golino D."/>
            <person name="Preece J."/>
            <person name="Michelmore R."/>
        </authorList>
    </citation>
    <scope>NUCLEOTIDE SEQUENCE [LARGE SCALE GENOMIC DNA]</scope>
</reference>
<evidence type="ECO:0000313" key="1">
    <source>
        <dbReference type="EMBL" id="KAJ0035687.1"/>
    </source>
</evidence>